<feature type="compositionally biased region" description="Polar residues" evidence="1">
    <location>
        <begin position="111"/>
        <end position="124"/>
    </location>
</feature>
<evidence type="ECO:0000256" key="1">
    <source>
        <dbReference type="SAM" id="MobiDB-lite"/>
    </source>
</evidence>
<dbReference type="Gene3D" id="3.20.20.60">
    <property type="entry name" value="Phosphoenolpyruvate-binding domains"/>
    <property type="match status" value="1"/>
</dbReference>
<feature type="region of interest" description="Disordered" evidence="1">
    <location>
        <begin position="27"/>
        <end position="124"/>
    </location>
</feature>
<proteinExistence type="predicted"/>
<sequence length="124" mass="12526">MTQGPPVFIAHIDTPGQAGLAPRSVRFYQPGSGSQVAPAAPADGGTLPQPENLTSGNVTAPCIPQLESKPAIDNVEKIAATDGSPTSAGTWEQGPPTPKSSGSTSTFGQPDGQQQRVAMSGSDN</sequence>
<dbReference type="EMBL" id="BAABKK010000030">
    <property type="protein sequence ID" value="GAA5199344.1"/>
    <property type="molecule type" value="Genomic_DNA"/>
</dbReference>
<evidence type="ECO:0000313" key="3">
    <source>
        <dbReference type="Proteomes" id="UP001500200"/>
    </source>
</evidence>
<dbReference type="SUPFAM" id="SSF51621">
    <property type="entry name" value="Phosphoenolpyruvate/pyruvate domain"/>
    <property type="match status" value="1"/>
</dbReference>
<dbReference type="InterPro" id="IPR040442">
    <property type="entry name" value="Pyrv_kinase-like_dom_sf"/>
</dbReference>
<organism evidence="2 3">
    <name type="scientific">Arthrobacter gyeryongensis</name>
    <dbReference type="NCBI Taxonomy" id="1650592"/>
    <lineage>
        <taxon>Bacteria</taxon>
        <taxon>Bacillati</taxon>
        <taxon>Actinomycetota</taxon>
        <taxon>Actinomycetes</taxon>
        <taxon>Micrococcales</taxon>
        <taxon>Micrococcaceae</taxon>
        <taxon>Arthrobacter</taxon>
    </lineage>
</organism>
<evidence type="ECO:0000313" key="2">
    <source>
        <dbReference type="EMBL" id="GAA5199344.1"/>
    </source>
</evidence>
<dbReference type="Proteomes" id="UP001500200">
    <property type="component" value="Unassembled WGS sequence"/>
</dbReference>
<reference evidence="3" key="1">
    <citation type="journal article" date="2019" name="Int. J. Syst. Evol. Microbiol.">
        <title>The Global Catalogue of Microorganisms (GCM) 10K type strain sequencing project: providing services to taxonomists for standard genome sequencing and annotation.</title>
        <authorList>
            <consortium name="The Broad Institute Genomics Platform"/>
            <consortium name="The Broad Institute Genome Sequencing Center for Infectious Disease"/>
            <person name="Wu L."/>
            <person name="Ma J."/>
        </authorList>
    </citation>
    <scope>NUCLEOTIDE SEQUENCE [LARGE SCALE GENOMIC DNA]</scope>
    <source>
        <strain evidence="3">JCM 18514</strain>
    </source>
</reference>
<protein>
    <submittedName>
        <fullName evidence="2">Uncharacterized protein</fullName>
    </submittedName>
</protein>
<accession>A0ABP9SMX6</accession>
<name>A0ABP9SMX6_9MICC</name>
<feature type="compositionally biased region" description="Low complexity" evidence="1">
    <location>
        <begin position="99"/>
        <end position="108"/>
    </location>
</feature>
<dbReference type="InterPro" id="IPR015813">
    <property type="entry name" value="Pyrv/PenolPyrv_kinase-like_dom"/>
</dbReference>
<comment type="caution">
    <text evidence="2">The sequence shown here is derived from an EMBL/GenBank/DDBJ whole genome shotgun (WGS) entry which is preliminary data.</text>
</comment>
<feature type="compositionally biased region" description="Polar residues" evidence="1">
    <location>
        <begin position="49"/>
        <end position="58"/>
    </location>
</feature>
<gene>
    <name evidence="2" type="ORF">GCM10023346_38830</name>
</gene>
<keyword evidence="3" id="KW-1185">Reference proteome</keyword>